<evidence type="ECO:0000256" key="1">
    <source>
        <dbReference type="SAM" id="MobiDB-lite"/>
    </source>
</evidence>
<evidence type="ECO:0000313" key="3">
    <source>
        <dbReference type="EMBL" id="TNN77387.1"/>
    </source>
</evidence>
<dbReference type="GO" id="GO:0035773">
    <property type="term" value="P:insulin secretion involved in cellular response to glucose stimulus"/>
    <property type="evidence" value="ECO:0007669"/>
    <property type="project" value="TreeGrafter"/>
</dbReference>
<feature type="compositionally biased region" description="Gly residues" evidence="1">
    <location>
        <begin position="88"/>
        <end position="97"/>
    </location>
</feature>
<evidence type="ECO:0000313" key="4">
    <source>
        <dbReference type="Proteomes" id="UP000314294"/>
    </source>
</evidence>
<name>A0A4Z2IHY7_9TELE</name>
<keyword evidence="2" id="KW-1133">Transmembrane helix</keyword>
<dbReference type="OrthoDB" id="9880441at2759"/>
<proteinExistence type="predicted"/>
<keyword evidence="4" id="KW-1185">Reference proteome</keyword>
<dbReference type="GO" id="GO:0051046">
    <property type="term" value="P:regulation of secretion"/>
    <property type="evidence" value="ECO:0007669"/>
    <property type="project" value="TreeGrafter"/>
</dbReference>
<dbReference type="GO" id="GO:0045202">
    <property type="term" value="C:synapse"/>
    <property type="evidence" value="ECO:0007669"/>
    <property type="project" value="TreeGrafter"/>
</dbReference>
<sequence>MCFSQRTDARGLPQVTRVSQGSSGTVITLVSMAVVGSVLVLAMAVACLKHHSQQVATGKLGLGPEGGAETHFDYQDCVVGGGSSMVGSAVGTGAGGRRGTDTSRVSSVSSQFSDGPQHSPSSTHSSTPSWSEEPAQSNMDISTGHMILVRY</sequence>
<accession>A0A4Z2IHY7</accession>
<gene>
    <name evidence="3" type="primary">Ptprn_0</name>
    <name evidence="3" type="ORF">EYF80_012351</name>
</gene>
<dbReference type="EMBL" id="SRLO01000083">
    <property type="protein sequence ID" value="TNN77387.1"/>
    <property type="molecule type" value="Genomic_DNA"/>
</dbReference>
<feature type="compositionally biased region" description="Low complexity" evidence="1">
    <location>
        <begin position="102"/>
        <end position="129"/>
    </location>
</feature>
<dbReference type="GO" id="GO:0030141">
    <property type="term" value="C:secretory granule"/>
    <property type="evidence" value="ECO:0007669"/>
    <property type="project" value="InterPro"/>
</dbReference>
<dbReference type="PANTHER" id="PTHR46106:SF1">
    <property type="entry name" value="RECEPTOR-TYPE TYROSINE-PROTEIN PHOSPHATASE-LIKE N"/>
    <property type="match status" value="1"/>
</dbReference>
<organism evidence="3 4">
    <name type="scientific">Liparis tanakae</name>
    <name type="common">Tanaka's snailfish</name>
    <dbReference type="NCBI Taxonomy" id="230148"/>
    <lineage>
        <taxon>Eukaryota</taxon>
        <taxon>Metazoa</taxon>
        <taxon>Chordata</taxon>
        <taxon>Craniata</taxon>
        <taxon>Vertebrata</taxon>
        <taxon>Euteleostomi</taxon>
        <taxon>Actinopterygii</taxon>
        <taxon>Neopterygii</taxon>
        <taxon>Teleostei</taxon>
        <taxon>Neoteleostei</taxon>
        <taxon>Acanthomorphata</taxon>
        <taxon>Eupercaria</taxon>
        <taxon>Perciformes</taxon>
        <taxon>Cottioidei</taxon>
        <taxon>Cottales</taxon>
        <taxon>Liparidae</taxon>
        <taxon>Liparis</taxon>
    </lineage>
</organism>
<comment type="caution">
    <text evidence="3">The sequence shown here is derived from an EMBL/GenBank/DDBJ whole genome shotgun (WGS) entry which is preliminary data.</text>
</comment>
<keyword evidence="2" id="KW-0812">Transmembrane</keyword>
<reference evidence="3 4" key="1">
    <citation type="submission" date="2019-03" db="EMBL/GenBank/DDBJ databases">
        <title>First draft genome of Liparis tanakae, snailfish: a comprehensive survey of snailfish specific genes.</title>
        <authorList>
            <person name="Kim W."/>
            <person name="Song I."/>
            <person name="Jeong J.-H."/>
            <person name="Kim D."/>
            <person name="Kim S."/>
            <person name="Ryu S."/>
            <person name="Song J.Y."/>
            <person name="Lee S.K."/>
        </authorList>
    </citation>
    <scope>NUCLEOTIDE SEQUENCE [LARGE SCALE GENOMIC DNA]</scope>
    <source>
        <tissue evidence="3">Muscle</tissue>
    </source>
</reference>
<dbReference type="PANTHER" id="PTHR46106">
    <property type="entry name" value="IA-2 PROTEIN TYROSINE PHOSPHATASE, ISOFORM C"/>
    <property type="match status" value="1"/>
</dbReference>
<dbReference type="InterPro" id="IPR033522">
    <property type="entry name" value="IA-2/IA-2_beta"/>
</dbReference>
<feature type="transmembrane region" description="Helical" evidence="2">
    <location>
        <begin position="26"/>
        <end position="48"/>
    </location>
</feature>
<feature type="region of interest" description="Disordered" evidence="1">
    <location>
        <begin position="88"/>
        <end position="143"/>
    </location>
</feature>
<dbReference type="Proteomes" id="UP000314294">
    <property type="component" value="Unassembled WGS sequence"/>
</dbReference>
<protein>
    <submittedName>
        <fullName evidence="3">Receptor-type tyrosine-protein phosphatase-like N</fullName>
    </submittedName>
</protein>
<dbReference type="AlphaFoldDB" id="A0A4Z2IHY7"/>
<evidence type="ECO:0000256" key="2">
    <source>
        <dbReference type="SAM" id="Phobius"/>
    </source>
</evidence>
<keyword evidence="3" id="KW-0675">Receptor</keyword>
<keyword evidence="2" id="KW-0472">Membrane</keyword>